<feature type="transmembrane region" description="Helical" evidence="1">
    <location>
        <begin position="31"/>
        <end position="54"/>
    </location>
</feature>
<organism evidence="2 3">
    <name type="scientific">Serratia bockelmannii</name>
    <dbReference type="NCBI Taxonomy" id="2703793"/>
    <lineage>
        <taxon>Bacteria</taxon>
        <taxon>Pseudomonadati</taxon>
        <taxon>Pseudomonadota</taxon>
        <taxon>Gammaproteobacteria</taxon>
        <taxon>Enterobacterales</taxon>
        <taxon>Yersiniaceae</taxon>
        <taxon>Serratia</taxon>
    </lineage>
</organism>
<gene>
    <name evidence="2" type="ORF">QO199_19090</name>
</gene>
<dbReference type="EMBL" id="JASMRX010000016">
    <property type="protein sequence ID" value="MDN6880757.1"/>
    <property type="molecule type" value="Genomic_DNA"/>
</dbReference>
<comment type="caution">
    <text evidence="2">The sequence shown here is derived from an EMBL/GenBank/DDBJ whole genome shotgun (WGS) entry which is preliminary data.</text>
</comment>
<dbReference type="Proteomes" id="UP001176500">
    <property type="component" value="Unassembled WGS sequence"/>
</dbReference>
<feature type="transmembrane region" description="Helical" evidence="1">
    <location>
        <begin position="66"/>
        <end position="87"/>
    </location>
</feature>
<protein>
    <submittedName>
        <fullName evidence="2">DMT family transporter</fullName>
    </submittedName>
</protein>
<dbReference type="Pfam" id="PF04657">
    <property type="entry name" value="DMT_YdcZ"/>
    <property type="match status" value="1"/>
</dbReference>
<dbReference type="PANTHER" id="PTHR34821:SF2">
    <property type="entry name" value="INNER MEMBRANE PROTEIN YDCZ"/>
    <property type="match status" value="1"/>
</dbReference>
<dbReference type="InterPro" id="IPR006750">
    <property type="entry name" value="YdcZ"/>
</dbReference>
<evidence type="ECO:0000313" key="2">
    <source>
        <dbReference type="EMBL" id="MDN6880757.1"/>
    </source>
</evidence>
<keyword evidence="1" id="KW-0812">Transmembrane</keyword>
<keyword evidence="3" id="KW-1185">Reference proteome</keyword>
<accession>A0ABT8LTW7</accession>
<sequence length="148" mass="15355">MNMLLLLLLIAAGMGLVVQNLLMVRITESVSTILITLVINSSVGLLLLVGLLLAKNGLGAVAEVTGAARWWMLLPGLLGSLFVFAGILGYQKLGAAATISILVASQLCMGLLVDVYRAGPAALRENLPALLGALLLVAGAYLVAKRSF</sequence>
<keyword evidence="1" id="KW-1133">Transmembrane helix</keyword>
<evidence type="ECO:0000313" key="3">
    <source>
        <dbReference type="Proteomes" id="UP001176500"/>
    </source>
</evidence>
<feature type="transmembrane region" description="Helical" evidence="1">
    <location>
        <begin position="93"/>
        <end position="115"/>
    </location>
</feature>
<name>A0ABT8LTW7_9GAMM</name>
<dbReference type="PANTHER" id="PTHR34821">
    <property type="entry name" value="INNER MEMBRANE PROTEIN YDCZ"/>
    <property type="match status" value="1"/>
</dbReference>
<feature type="transmembrane region" description="Helical" evidence="1">
    <location>
        <begin position="127"/>
        <end position="144"/>
    </location>
</feature>
<proteinExistence type="predicted"/>
<keyword evidence="1" id="KW-0472">Membrane</keyword>
<reference evidence="2" key="1">
    <citation type="submission" date="2023-05" db="EMBL/GenBank/DDBJ databases">
        <title>Cannabis rhizosphere genomes.</title>
        <authorList>
            <person name="Goff K.L."/>
        </authorList>
    </citation>
    <scope>NUCLEOTIDE SEQUENCE</scope>
    <source>
        <strain evidence="2">SPPC 2817</strain>
    </source>
</reference>
<evidence type="ECO:0000256" key="1">
    <source>
        <dbReference type="SAM" id="Phobius"/>
    </source>
</evidence>